<keyword evidence="2" id="KW-1185">Reference proteome</keyword>
<evidence type="ECO:0000313" key="2">
    <source>
        <dbReference type="Proteomes" id="UP000664169"/>
    </source>
</evidence>
<gene>
    <name evidence="1" type="ORF">GOMPHAMPRED_004841</name>
</gene>
<organism evidence="1 2">
    <name type="scientific">Gomphillus americanus</name>
    <dbReference type="NCBI Taxonomy" id="1940652"/>
    <lineage>
        <taxon>Eukaryota</taxon>
        <taxon>Fungi</taxon>
        <taxon>Dikarya</taxon>
        <taxon>Ascomycota</taxon>
        <taxon>Pezizomycotina</taxon>
        <taxon>Lecanoromycetes</taxon>
        <taxon>OSLEUM clade</taxon>
        <taxon>Ostropomycetidae</taxon>
        <taxon>Ostropales</taxon>
        <taxon>Graphidaceae</taxon>
        <taxon>Gomphilloideae</taxon>
        <taxon>Gomphillus</taxon>
    </lineage>
</organism>
<dbReference type="EMBL" id="CAJPDQ010000003">
    <property type="protein sequence ID" value="CAF9906656.1"/>
    <property type="molecule type" value="Genomic_DNA"/>
</dbReference>
<dbReference type="AlphaFoldDB" id="A0A8H3EGA8"/>
<protein>
    <submittedName>
        <fullName evidence="1">Uncharacterized protein</fullName>
    </submittedName>
</protein>
<sequence>MSDPVFVLLKEGLGWVEEKYLWDTLGAVVKNYLSPGAGAVPKDTLRFSQGLDEITLDNFWLTKEQGERKEKVFSLPGWFEIRGQKQNLQRLKLRGKRIHVKRLRDPEDFWELMNSVEPEILLKVQDWRKERKNILGHPKGKAFWVTGVLLCQSVYIAASTADARELNLRGEINLGTCAELAIQAGLACPLPVDLSALPSVVGERSKVTANSQCYGGNAKGTYIFGLQLQEVVVSGKKDAEKLSTREARLKLDWRRQLDDSDSDDNSAQLETVELDEETWNFMLEEEVEEVPST</sequence>
<name>A0A8H3EGA8_9LECA</name>
<dbReference type="OrthoDB" id="5429909at2759"/>
<dbReference type="Proteomes" id="UP000664169">
    <property type="component" value="Unassembled WGS sequence"/>
</dbReference>
<evidence type="ECO:0000313" key="1">
    <source>
        <dbReference type="EMBL" id="CAF9906656.1"/>
    </source>
</evidence>
<comment type="caution">
    <text evidence="1">The sequence shown here is derived from an EMBL/GenBank/DDBJ whole genome shotgun (WGS) entry which is preliminary data.</text>
</comment>
<reference evidence="1" key="1">
    <citation type="submission" date="2021-03" db="EMBL/GenBank/DDBJ databases">
        <authorList>
            <person name="Tagirdzhanova G."/>
        </authorList>
    </citation>
    <scope>NUCLEOTIDE SEQUENCE</scope>
</reference>
<proteinExistence type="predicted"/>
<accession>A0A8H3EGA8</accession>